<dbReference type="GO" id="GO:0000175">
    <property type="term" value="F:3'-5'-RNA exonuclease activity"/>
    <property type="evidence" value="ECO:0007669"/>
    <property type="project" value="TreeGrafter"/>
</dbReference>
<dbReference type="Pfam" id="PF00773">
    <property type="entry name" value="RNB"/>
    <property type="match status" value="1"/>
</dbReference>
<dbReference type="GO" id="GO:0006402">
    <property type="term" value="P:mRNA catabolic process"/>
    <property type="evidence" value="ECO:0007669"/>
    <property type="project" value="TreeGrafter"/>
</dbReference>
<accession>A0A6P6XP24</accession>
<dbReference type="RefSeq" id="XP_027193629.1">
    <property type="nucleotide sequence ID" value="XM_027337828.1"/>
</dbReference>
<dbReference type="GO" id="GO:0003723">
    <property type="term" value="F:RNA binding"/>
    <property type="evidence" value="ECO:0007669"/>
    <property type="project" value="InterPro"/>
</dbReference>
<gene>
    <name evidence="3" type="primary">LOC113788366</name>
</gene>
<sequence>MTKTMHFADCSPDQLGLEDIETVKIDYDLGKLFRGEFFINSLYPTDGFLRMNNIYWIKDDYKATGKRIFYSCDIAIKGYTDMHSALHGDEVLVRLKSRKNWLPCSEQNEKCECKVSEYCPTRQPVGVIVYIIKRITKPIIASIVSTNNKIAIITPTHNVYPVASLDERFELPTSAVEGKLYKIEYTTFFKEKFKAKVSEELGLITDLKTIENSLLSEFELTDTIIPFSNEALQYTKNRIKDVKTEIETNKLGGNRKILNNKIIMSIDPVTARDRDDAVHVTVLKKKNKILSFSQVQETVIDWIKDYYRDDKLSVESLLDRFGDDYSFEVGVHIADVSYMVLPNSPLEEYVRKRPTTIYFPHKTIHMLPSILSEDLLSLDEKGDKIAVSFVMTLQANMEVKSVKYFRSLIKVQHALTYYEVEDIFTLLLNNRKNCSVSSNKNLTTSRKSTLDDKKAKRLLSSNLNINLLLLLALSERLYRLRKPNDIGICNTLSINFLCSKDDSKQIEVELYSQLRSMKLVQELMLLANKCVATELVNKFGLTAVLRSQNHVIDLDRYKKKLSSFTANNFALETQLQNITFDKMAQFHAFLLEKLNPEVYAYFSNTLKQLQNPAIYALYNKLKDDPTILHDEYSHTSLGFHRYTHFTSPIRRYPDILVHRQLLSINNDSKEWNKRETCRTR</sequence>
<dbReference type="AlphaFoldDB" id="A0A6P6XP24"/>
<name>A0A6P6XP24_DERPT</name>
<dbReference type="OrthoDB" id="372421at2759"/>
<dbReference type="SMART" id="SM00955">
    <property type="entry name" value="RNB"/>
    <property type="match status" value="1"/>
</dbReference>
<proteinExistence type="predicted"/>
<dbReference type="PANTHER" id="PTHR23355:SF9">
    <property type="entry name" value="DIS3-LIKE EXONUCLEASE 2"/>
    <property type="match status" value="1"/>
</dbReference>
<dbReference type="SUPFAM" id="SSF50249">
    <property type="entry name" value="Nucleic acid-binding proteins"/>
    <property type="match status" value="2"/>
</dbReference>
<evidence type="ECO:0000313" key="3">
    <source>
        <dbReference type="RefSeq" id="XP_027193629.1"/>
    </source>
</evidence>
<dbReference type="InterPro" id="IPR001900">
    <property type="entry name" value="RNase_II/R"/>
</dbReference>
<keyword evidence="2" id="KW-1185">Reference proteome</keyword>
<dbReference type="GO" id="GO:0000932">
    <property type="term" value="C:P-body"/>
    <property type="evidence" value="ECO:0007669"/>
    <property type="project" value="TreeGrafter"/>
</dbReference>
<feature type="domain" description="RNB" evidence="1">
    <location>
        <begin position="255"/>
        <end position="667"/>
    </location>
</feature>
<dbReference type="KEGG" id="dpte:113788366"/>
<evidence type="ECO:0000259" key="1">
    <source>
        <dbReference type="SMART" id="SM00955"/>
    </source>
</evidence>
<dbReference type="InterPro" id="IPR012340">
    <property type="entry name" value="NA-bd_OB-fold"/>
</dbReference>
<dbReference type="InterPro" id="IPR050180">
    <property type="entry name" value="RNR_Ribonuclease"/>
</dbReference>
<dbReference type="Gene3D" id="2.40.50.690">
    <property type="match status" value="1"/>
</dbReference>
<dbReference type="PANTHER" id="PTHR23355">
    <property type="entry name" value="RIBONUCLEASE"/>
    <property type="match status" value="1"/>
</dbReference>
<reference evidence="3" key="1">
    <citation type="submission" date="2025-08" db="UniProtKB">
        <authorList>
            <consortium name="RefSeq"/>
        </authorList>
    </citation>
    <scope>IDENTIFICATION</scope>
    <source>
        <strain evidence="3">Airmid</strain>
    </source>
</reference>
<dbReference type="Proteomes" id="UP000515146">
    <property type="component" value="Unplaced"/>
</dbReference>
<organism evidence="2 3">
    <name type="scientific">Dermatophagoides pteronyssinus</name>
    <name type="common">European house dust mite</name>
    <dbReference type="NCBI Taxonomy" id="6956"/>
    <lineage>
        <taxon>Eukaryota</taxon>
        <taxon>Metazoa</taxon>
        <taxon>Ecdysozoa</taxon>
        <taxon>Arthropoda</taxon>
        <taxon>Chelicerata</taxon>
        <taxon>Arachnida</taxon>
        <taxon>Acari</taxon>
        <taxon>Acariformes</taxon>
        <taxon>Sarcoptiformes</taxon>
        <taxon>Astigmata</taxon>
        <taxon>Psoroptidia</taxon>
        <taxon>Analgoidea</taxon>
        <taxon>Pyroglyphidae</taxon>
        <taxon>Dermatophagoidinae</taxon>
        <taxon>Dermatophagoides</taxon>
    </lineage>
</organism>
<evidence type="ECO:0000313" key="2">
    <source>
        <dbReference type="Proteomes" id="UP000515146"/>
    </source>
</evidence>
<protein>
    <submittedName>
        <fullName evidence="3">DIS3-like exonuclease 2</fullName>
    </submittedName>
</protein>
<dbReference type="InParanoid" id="A0A6P6XP24"/>